<proteinExistence type="predicted"/>
<dbReference type="Proteomes" id="UP001596145">
    <property type="component" value="Unassembled WGS sequence"/>
</dbReference>
<name>A0ABD5QR94_9EURY</name>
<sequence length="291" mass="31450">MSRRREALTPTQTAEIALLSGVAGVLIVVHFFVPESLRSQFLFTYGEPTVVSAWTAAFLHDSVSHLASSVTWYAIVMGSAYALTTTWERRRPFWFAVVGCLVLAPLVTKLVDYWLLRLQWNLVADATTARGFSGVVSAFGGLLYVSLARTVTARYGYAAGVATTGTIVLGALSALAITSAVLSPSVAVVLCTIAAFAIGIWIVRNRPKIPTWRAWAWSQRDGLLSIVVGCVVVVVLLSQLFQVQLDETGRFVSVIAHGTGFATGMIVTVLVLIAEYVGQQWTKKPGNRLVT</sequence>
<protein>
    <recommendedName>
        <fullName evidence="4">Rhomboid family intramembrane serine protease</fullName>
    </recommendedName>
</protein>
<keyword evidence="3" id="KW-1185">Reference proteome</keyword>
<comment type="caution">
    <text evidence="2">The sequence shown here is derived from an EMBL/GenBank/DDBJ whole genome shotgun (WGS) entry which is preliminary data.</text>
</comment>
<reference evidence="2 3" key="1">
    <citation type="journal article" date="2019" name="Int. J. Syst. Evol. Microbiol.">
        <title>The Global Catalogue of Microorganisms (GCM) 10K type strain sequencing project: providing services to taxonomists for standard genome sequencing and annotation.</title>
        <authorList>
            <consortium name="The Broad Institute Genomics Platform"/>
            <consortium name="The Broad Institute Genome Sequencing Center for Infectious Disease"/>
            <person name="Wu L."/>
            <person name="Ma J."/>
        </authorList>
    </citation>
    <scope>NUCLEOTIDE SEQUENCE [LARGE SCALE GENOMIC DNA]</scope>
    <source>
        <strain evidence="2 3">CGMCC 1.16026</strain>
    </source>
</reference>
<dbReference type="RefSeq" id="WP_122106961.1">
    <property type="nucleotide sequence ID" value="NZ_JBHSKV010000011.1"/>
</dbReference>
<evidence type="ECO:0000313" key="2">
    <source>
        <dbReference type="EMBL" id="MFC5134788.1"/>
    </source>
</evidence>
<keyword evidence="1" id="KW-0472">Membrane</keyword>
<evidence type="ECO:0000256" key="1">
    <source>
        <dbReference type="SAM" id="Phobius"/>
    </source>
</evidence>
<keyword evidence="1" id="KW-0812">Transmembrane</keyword>
<feature type="transmembrane region" description="Helical" evidence="1">
    <location>
        <begin position="183"/>
        <end position="203"/>
    </location>
</feature>
<feature type="transmembrane region" description="Helical" evidence="1">
    <location>
        <begin position="70"/>
        <end position="87"/>
    </location>
</feature>
<feature type="transmembrane region" description="Helical" evidence="1">
    <location>
        <begin position="12"/>
        <end position="33"/>
    </location>
</feature>
<accession>A0ABD5QR94</accession>
<feature type="transmembrane region" description="Helical" evidence="1">
    <location>
        <begin position="155"/>
        <end position="177"/>
    </location>
</feature>
<evidence type="ECO:0000313" key="3">
    <source>
        <dbReference type="Proteomes" id="UP001596145"/>
    </source>
</evidence>
<gene>
    <name evidence="2" type="ORF">ACFPJA_08680</name>
</gene>
<feature type="transmembrane region" description="Helical" evidence="1">
    <location>
        <begin position="254"/>
        <end position="278"/>
    </location>
</feature>
<organism evidence="2 3">
    <name type="scientific">Halorubrum glutamatedens</name>
    <dbReference type="NCBI Taxonomy" id="2707018"/>
    <lineage>
        <taxon>Archaea</taxon>
        <taxon>Methanobacteriati</taxon>
        <taxon>Methanobacteriota</taxon>
        <taxon>Stenosarchaea group</taxon>
        <taxon>Halobacteria</taxon>
        <taxon>Halobacteriales</taxon>
        <taxon>Haloferacaceae</taxon>
        <taxon>Halorubrum</taxon>
    </lineage>
</organism>
<keyword evidence="1" id="KW-1133">Transmembrane helix</keyword>
<evidence type="ECO:0008006" key="4">
    <source>
        <dbReference type="Google" id="ProtNLM"/>
    </source>
</evidence>
<dbReference type="EMBL" id="JBHSKV010000011">
    <property type="protein sequence ID" value="MFC5134788.1"/>
    <property type="molecule type" value="Genomic_DNA"/>
</dbReference>
<feature type="transmembrane region" description="Helical" evidence="1">
    <location>
        <begin position="94"/>
        <end position="116"/>
    </location>
</feature>
<dbReference type="AlphaFoldDB" id="A0ABD5QR94"/>
<feature type="transmembrane region" description="Helical" evidence="1">
    <location>
        <begin position="223"/>
        <end position="242"/>
    </location>
</feature>
<feature type="transmembrane region" description="Helical" evidence="1">
    <location>
        <begin position="128"/>
        <end position="148"/>
    </location>
</feature>